<evidence type="ECO:0000256" key="1">
    <source>
        <dbReference type="SAM" id="SignalP"/>
    </source>
</evidence>
<dbReference type="Proteomes" id="UP000294530">
    <property type="component" value="Unassembled WGS sequence"/>
</dbReference>
<dbReference type="AlphaFoldDB" id="A0A976FLP8"/>
<feature type="signal peptide" evidence="1">
    <location>
        <begin position="1"/>
        <end position="19"/>
    </location>
</feature>
<gene>
    <name evidence="2" type="ORF">CCR75_008762</name>
</gene>
<dbReference type="GeneID" id="94352482"/>
<keyword evidence="1" id="KW-0732">Signal</keyword>
<dbReference type="EMBL" id="SHOA02000002">
    <property type="protein sequence ID" value="TDH69160.1"/>
    <property type="molecule type" value="Genomic_DNA"/>
</dbReference>
<name>A0A976FLP8_BRELC</name>
<evidence type="ECO:0000313" key="3">
    <source>
        <dbReference type="Proteomes" id="UP000294530"/>
    </source>
</evidence>
<organism evidence="2 3">
    <name type="scientific">Bremia lactucae</name>
    <name type="common">Lettuce downy mildew</name>
    <dbReference type="NCBI Taxonomy" id="4779"/>
    <lineage>
        <taxon>Eukaryota</taxon>
        <taxon>Sar</taxon>
        <taxon>Stramenopiles</taxon>
        <taxon>Oomycota</taxon>
        <taxon>Peronosporomycetes</taxon>
        <taxon>Peronosporales</taxon>
        <taxon>Peronosporaceae</taxon>
        <taxon>Bremia</taxon>
    </lineage>
</organism>
<dbReference type="KEGG" id="blac:94352482"/>
<protein>
    <recommendedName>
        <fullName evidence="4">RxLR effector protein</fullName>
    </recommendedName>
</protein>
<sequence>MHLNHVVAIFLVGVVTCFTETIEGSKRRSEIIREHLAYPVDVAIGSRALRHTVASEVKDKGDTGPDLEEERAWWENAVQELRWRVKGPGDFFKSLDAVRKGKDLHTDRSFQWWLHRAAQFRNGYNGFDTSFLKVLQQETSYEQQAKLFVWLQYSNFYRDMNAFAKDQLLIMEANPASRHAVYEAWLQDGKTPGDICDSSRIGLNFESWLGYVVYYRSKGNQFTNEDILKTLTSQDLIKEAVKKLILLPGKKAN</sequence>
<accession>A0A976FLP8</accession>
<evidence type="ECO:0008006" key="4">
    <source>
        <dbReference type="Google" id="ProtNLM"/>
    </source>
</evidence>
<proteinExistence type="predicted"/>
<feature type="chain" id="PRO_5038090419" description="RxLR effector protein" evidence="1">
    <location>
        <begin position="20"/>
        <end position="253"/>
    </location>
</feature>
<keyword evidence="3" id="KW-1185">Reference proteome</keyword>
<comment type="caution">
    <text evidence="2">The sequence shown here is derived from an EMBL/GenBank/DDBJ whole genome shotgun (WGS) entry which is preliminary data.</text>
</comment>
<reference evidence="2 3" key="1">
    <citation type="journal article" date="2021" name="Genome Biol.">
        <title>AFLAP: assembly-free linkage analysis pipeline using k-mers from genome sequencing data.</title>
        <authorList>
            <person name="Fletcher K."/>
            <person name="Zhang L."/>
            <person name="Gil J."/>
            <person name="Han R."/>
            <person name="Cavanaugh K."/>
            <person name="Michelmore R."/>
        </authorList>
    </citation>
    <scope>NUCLEOTIDE SEQUENCE [LARGE SCALE GENOMIC DNA]</scope>
    <source>
        <strain evidence="2 3">SF5</strain>
    </source>
</reference>
<dbReference type="RefSeq" id="XP_067818659.1">
    <property type="nucleotide sequence ID" value="XM_067966811.1"/>
</dbReference>
<evidence type="ECO:0000313" key="2">
    <source>
        <dbReference type="EMBL" id="TDH69160.1"/>
    </source>
</evidence>